<proteinExistence type="predicted"/>
<dbReference type="Pfam" id="PF00005">
    <property type="entry name" value="ABC_tran"/>
    <property type="match status" value="1"/>
</dbReference>
<keyword evidence="1" id="KW-0813">Transport</keyword>
<dbReference type="SMART" id="SM00382">
    <property type="entry name" value="AAA"/>
    <property type="match status" value="1"/>
</dbReference>
<dbReference type="PANTHER" id="PTHR42711">
    <property type="entry name" value="ABC TRANSPORTER ATP-BINDING PROTEIN"/>
    <property type="match status" value="1"/>
</dbReference>
<dbReference type="GO" id="GO:0005524">
    <property type="term" value="F:ATP binding"/>
    <property type="evidence" value="ECO:0007669"/>
    <property type="project" value="UniProtKB-KW"/>
</dbReference>
<keyword evidence="2" id="KW-0547">Nucleotide-binding</keyword>
<organism evidence="6 7">
    <name type="scientific">Candidatus Thiopontia autotrophica</name>
    <dbReference type="NCBI Taxonomy" id="2841688"/>
    <lineage>
        <taxon>Bacteria</taxon>
        <taxon>Pseudomonadati</taxon>
        <taxon>Pseudomonadota</taxon>
        <taxon>Gammaproteobacteria</taxon>
        <taxon>Candidatus Thiopontia</taxon>
    </lineage>
</organism>
<dbReference type="InterPro" id="IPR003593">
    <property type="entry name" value="AAA+_ATPase"/>
</dbReference>
<evidence type="ECO:0000259" key="5">
    <source>
        <dbReference type="PROSITE" id="PS50893"/>
    </source>
</evidence>
<accession>A0A8J6TSA5</accession>
<sequence>MSSLALDIVQVQKQFGATNALRGVGFSVEQGEFFGLLGPNGAGKSTLINIMGGLVRPTAGQVKVMGYDVVTQYRHSRSQIGVVPQELVYDPFFTVWEMLKIQSGYFGLGRENRQWLEELLDTLKLSDKRDENLHNLSGGMKRRVLIAQALVHRPPVVVLDEPTAGVDVELRRALWDFAHRLHKEGHTILLTTHYLEEAESMCDRIAILNRGALVALSDKQELISQSSWQVAVVGKMPDPNYGLPTNIESAVISRSRSRTEIRLSRVEQDKQQLLQQLTELGVDSHQLQIREPTLEEVFLDLTGD</sequence>
<feature type="coiled-coil region" evidence="4">
    <location>
        <begin position="256"/>
        <end position="283"/>
    </location>
</feature>
<evidence type="ECO:0000256" key="3">
    <source>
        <dbReference type="ARBA" id="ARBA00022840"/>
    </source>
</evidence>
<dbReference type="Proteomes" id="UP000654401">
    <property type="component" value="Unassembled WGS sequence"/>
</dbReference>
<dbReference type="Pfam" id="PF13732">
    <property type="entry name" value="DrrA1-3_C"/>
    <property type="match status" value="1"/>
</dbReference>
<keyword evidence="4" id="KW-0175">Coiled coil</keyword>
<name>A0A8J6TSA5_9GAMM</name>
<evidence type="ECO:0000256" key="2">
    <source>
        <dbReference type="ARBA" id="ARBA00022741"/>
    </source>
</evidence>
<evidence type="ECO:0000313" key="7">
    <source>
        <dbReference type="Proteomes" id="UP000654401"/>
    </source>
</evidence>
<dbReference type="InterPro" id="IPR025302">
    <property type="entry name" value="DrrA1/2-like_C"/>
</dbReference>
<dbReference type="InterPro" id="IPR050763">
    <property type="entry name" value="ABC_transporter_ATP-binding"/>
</dbReference>
<dbReference type="PANTHER" id="PTHR42711:SF10">
    <property type="entry name" value="ABC TRANSPORTER ATP-BINDING PROTEIN"/>
    <property type="match status" value="1"/>
</dbReference>
<dbReference type="Gene3D" id="3.40.50.300">
    <property type="entry name" value="P-loop containing nucleotide triphosphate hydrolases"/>
    <property type="match status" value="1"/>
</dbReference>
<evidence type="ECO:0000313" key="6">
    <source>
        <dbReference type="EMBL" id="MBC8519378.1"/>
    </source>
</evidence>
<evidence type="ECO:0000256" key="4">
    <source>
        <dbReference type="SAM" id="Coils"/>
    </source>
</evidence>
<dbReference type="GO" id="GO:0016887">
    <property type="term" value="F:ATP hydrolysis activity"/>
    <property type="evidence" value="ECO:0007669"/>
    <property type="project" value="InterPro"/>
</dbReference>
<reference evidence="6 7" key="1">
    <citation type="submission" date="2020-08" db="EMBL/GenBank/DDBJ databases">
        <title>Bridging the membrane lipid divide: bacteria of the FCB group superphylum have the potential to synthesize archaeal ether lipids.</title>
        <authorList>
            <person name="Villanueva L."/>
            <person name="Von Meijenfeldt F.A.B."/>
            <person name="Westbye A.B."/>
            <person name="Yadav S."/>
            <person name="Hopmans E.C."/>
            <person name="Dutilh B.E."/>
            <person name="Sinninghe Damste J.S."/>
        </authorList>
    </citation>
    <scope>NUCLEOTIDE SEQUENCE [LARGE SCALE GENOMIC DNA]</scope>
    <source>
        <strain evidence="6">NIOZ-UU100</strain>
    </source>
</reference>
<keyword evidence="3 6" id="KW-0067">ATP-binding</keyword>
<evidence type="ECO:0000256" key="1">
    <source>
        <dbReference type="ARBA" id="ARBA00022448"/>
    </source>
</evidence>
<feature type="domain" description="ABC transporter" evidence="5">
    <location>
        <begin position="6"/>
        <end position="235"/>
    </location>
</feature>
<dbReference type="SUPFAM" id="SSF52540">
    <property type="entry name" value="P-loop containing nucleoside triphosphate hydrolases"/>
    <property type="match status" value="1"/>
</dbReference>
<dbReference type="EMBL" id="JACNFK010000022">
    <property type="protein sequence ID" value="MBC8519378.1"/>
    <property type="molecule type" value="Genomic_DNA"/>
</dbReference>
<dbReference type="AlphaFoldDB" id="A0A8J6TSA5"/>
<dbReference type="PROSITE" id="PS50893">
    <property type="entry name" value="ABC_TRANSPORTER_2"/>
    <property type="match status" value="1"/>
</dbReference>
<dbReference type="InterPro" id="IPR003439">
    <property type="entry name" value="ABC_transporter-like_ATP-bd"/>
</dbReference>
<dbReference type="InterPro" id="IPR017871">
    <property type="entry name" value="ABC_transporter-like_CS"/>
</dbReference>
<dbReference type="InterPro" id="IPR027417">
    <property type="entry name" value="P-loop_NTPase"/>
</dbReference>
<comment type="caution">
    <text evidence="6">The sequence shown here is derived from an EMBL/GenBank/DDBJ whole genome shotgun (WGS) entry which is preliminary data.</text>
</comment>
<protein>
    <submittedName>
        <fullName evidence="6">ABC transporter ATP-binding protein</fullName>
    </submittedName>
</protein>
<dbReference type="PROSITE" id="PS00211">
    <property type="entry name" value="ABC_TRANSPORTER_1"/>
    <property type="match status" value="1"/>
</dbReference>
<gene>
    <name evidence="6" type="ORF">H8D24_03090</name>
</gene>